<sequence>MFTISRFILAVAVLAGTVFATPTPETSLLSAQVNNGTTDGDFAPLATVQFEPCKDNNFNNCQLFTINSDQCYNVASGWNDVISSIRVLSRGYSCYIYSDFNCSGIRGGPIRIDNPHPNLSMYGWNDITSSYICVPN</sequence>
<feature type="signal peptide" evidence="1">
    <location>
        <begin position="1"/>
        <end position="20"/>
    </location>
</feature>
<name>A0A5C3QB28_9AGAR</name>
<dbReference type="AlphaFoldDB" id="A0A5C3QB28"/>
<feature type="chain" id="PRO_5022988427" description="Beta/gamma crystallin 'Greek key' domain-containing protein" evidence="1">
    <location>
        <begin position="21"/>
        <end position="136"/>
    </location>
</feature>
<proteinExistence type="predicted"/>
<dbReference type="EMBL" id="ML178837">
    <property type="protein sequence ID" value="TFK98766.1"/>
    <property type="molecule type" value="Genomic_DNA"/>
</dbReference>
<keyword evidence="1" id="KW-0732">Signal</keyword>
<evidence type="ECO:0000256" key="1">
    <source>
        <dbReference type="SAM" id="SignalP"/>
    </source>
</evidence>
<organism evidence="2 3">
    <name type="scientific">Pterulicium gracile</name>
    <dbReference type="NCBI Taxonomy" id="1884261"/>
    <lineage>
        <taxon>Eukaryota</taxon>
        <taxon>Fungi</taxon>
        <taxon>Dikarya</taxon>
        <taxon>Basidiomycota</taxon>
        <taxon>Agaricomycotina</taxon>
        <taxon>Agaricomycetes</taxon>
        <taxon>Agaricomycetidae</taxon>
        <taxon>Agaricales</taxon>
        <taxon>Pleurotineae</taxon>
        <taxon>Pterulaceae</taxon>
        <taxon>Pterulicium</taxon>
    </lineage>
</organism>
<dbReference type="Gene3D" id="2.60.20.10">
    <property type="entry name" value="Crystallins"/>
    <property type="match status" value="1"/>
</dbReference>
<reference evidence="2 3" key="1">
    <citation type="journal article" date="2019" name="Nat. Ecol. Evol.">
        <title>Megaphylogeny resolves global patterns of mushroom evolution.</title>
        <authorList>
            <person name="Varga T."/>
            <person name="Krizsan K."/>
            <person name="Foldi C."/>
            <person name="Dima B."/>
            <person name="Sanchez-Garcia M."/>
            <person name="Sanchez-Ramirez S."/>
            <person name="Szollosi G.J."/>
            <person name="Szarkandi J.G."/>
            <person name="Papp V."/>
            <person name="Albert L."/>
            <person name="Andreopoulos W."/>
            <person name="Angelini C."/>
            <person name="Antonin V."/>
            <person name="Barry K.W."/>
            <person name="Bougher N.L."/>
            <person name="Buchanan P."/>
            <person name="Buyck B."/>
            <person name="Bense V."/>
            <person name="Catcheside P."/>
            <person name="Chovatia M."/>
            <person name="Cooper J."/>
            <person name="Damon W."/>
            <person name="Desjardin D."/>
            <person name="Finy P."/>
            <person name="Geml J."/>
            <person name="Haridas S."/>
            <person name="Hughes K."/>
            <person name="Justo A."/>
            <person name="Karasinski D."/>
            <person name="Kautmanova I."/>
            <person name="Kiss B."/>
            <person name="Kocsube S."/>
            <person name="Kotiranta H."/>
            <person name="LaButti K.M."/>
            <person name="Lechner B.E."/>
            <person name="Liimatainen K."/>
            <person name="Lipzen A."/>
            <person name="Lukacs Z."/>
            <person name="Mihaltcheva S."/>
            <person name="Morgado L.N."/>
            <person name="Niskanen T."/>
            <person name="Noordeloos M.E."/>
            <person name="Ohm R.A."/>
            <person name="Ortiz-Santana B."/>
            <person name="Ovrebo C."/>
            <person name="Racz N."/>
            <person name="Riley R."/>
            <person name="Savchenko A."/>
            <person name="Shiryaev A."/>
            <person name="Soop K."/>
            <person name="Spirin V."/>
            <person name="Szebenyi C."/>
            <person name="Tomsovsky M."/>
            <person name="Tulloss R.E."/>
            <person name="Uehling J."/>
            <person name="Grigoriev I.V."/>
            <person name="Vagvolgyi C."/>
            <person name="Papp T."/>
            <person name="Martin F.M."/>
            <person name="Miettinen O."/>
            <person name="Hibbett D.S."/>
            <person name="Nagy L.G."/>
        </authorList>
    </citation>
    <scope>NUCLEOTIDE SEQUENCE [LARGE SCALE GENOMIC DNA]</scope>
    <source>
        <strain evidence="2 3">CBS 309.79</strain>
    </source>
</reference>
<accession>A0A5C3QB28</accession>
<protein>
    <recommendedName>
        <fullName evidence="4">Beta/gamma crystallin 'Greek key' domain-containing protein</fullName>
    </recommendedName>
</protein>
<evidence type="ECO:0000313" key="2">
    <source>
        <dbReference type="EMBL" id="TFK98766.1"/>
    </source>
</evidence>
<evidence type="ECO:0008006" key="4">
    <source>
        <dbReference type="Google" id="ProtNLM"/>
    </source>
</evidence>
<dbReference type="Proteomes" id="UP000305067">
    <property type="component" value="Unassembled WGS sequence"/>
</dbReference>
<gene>
    <name evidence="2" type="ORF">BDV98DRAFT_595428</name>
</gene>
<dbReference type="OrthoDB" id="5401396at2759"/>
<evidence type="ECO:0000313" key="3">
    <source>
        <dbReference type="Proteomes" id="UP000305067"/>
    </source>
</evidence>
<keyword evidence="3" id="KW-1185">Reference proteome</keyword>